<dbReference type="EMBL" id="AP027144">
    <property type="protein sequence ID" value="BDV36520.1"/>
    <property type="molecule type" value="Genomic_DNA"/>
</dbReference>
<dbReference type="SUPFAM" id="SSF143081">
    <property type="entry name" value="BB1717-like"/>
    <property type="match status" value="1"/>
</dbReference>
<proteinExistence type="inferred from homology"/>
<evidence type="ECO:0000256" key="1">
    <source>
        <dbReference type="ARBA" id="ARBA00008136"/>
    </source>
</evidence>
<keyword evidence="6" id="KW-0238">DNA-binding</keyword>
<dbReference type="RefSeq" id="WP_281932600.1">
    <property type="nucleotide sequence ID" value="NZ_AP027144.1"/>
</dbReference>
<keyword evidence="5" id="KW-0190">Covalent protein-DNA linkage</keyword>
<dbReference type="PANTHER" id="PTHR13604">
    <property type="entry name" value="DC12-RELATED"/>
    <property type="match status" value="1"/>
</dbReference>
<keyword evidence="2 8" id="KW-0645">Protease</keyword>
<dbReference type="Gene3D" id="3.90.1680.10">
    <property type="entry name" value="SOS response associated peptidase-like"/>
    <property type="match status" value="1"/>
</dbReference>
<name>A0ABN6VP49_9HYPH</name>
<geneLocation type="plasmid" evidence="9 10">
    <name>pSS37A-Re-2</name>
</geneLocation>
<keyword evidence="3" id="KW-0227">DNA damage</keyword>
<evidence type="ECO:0000256" key="5">
    <source>
        <dbReference type="ARBA" id="ARBA00023124"/>
    </source>
</evidence>
<keyword evidence="4 8" id="KW-0378">Hydrolase</keyword>
<gene>
    <name evidence="9" type="ORF">SS37A_40500</name>
</gene>
<keyword evidence="7" id="KW-0456">Lyase</keyword>
<dbReference type="Proteomes" id="UP001317629">
    <property type="component" value="Plasmid pSS37A-Re-2"/>
</dbReference>
<keyword evidence="9" id="KW-0614">Plasmid</keyword>
<dbReference type="EC" id="3.4.-.-" evidence="8"/>
<evidence type="ECO:0000256" key="3">
    <source>
        <dbReference type="ARBA" id="ARBA00022763"/>
    </source>
</evidence>
<evidence type="ECO:0000313" key="9">
    <source>
        <dbReference type="EMBL" id="BDV36520.1"/>
    </source>
</evidence>
<evidence type="ECO:0000313" key="10">
    <source>
        <dbReference type="Proteomes" id="UP001317629"/>
    </source>
</evidence>
<reference evidence="9 10" key="1">
    <citation type="journal article" date="2023" name="Int. J. Syst. Evol. Microbiol.">
        <title>Methylocystis iwaonis sp. nov., a type II methane-oxidizing bacterium from surface soil of a rice paddy field in Japan, and emended description of the genus Methylocystis (ex Whittenbury et al. 1970) Bowman et al. 1993.</title>
        <authorList>
            <person name="Kaise H."/>
            <person name="Sawadogo J.B."/>
            <person name="Alam M.S."/>
            <person name="Ueno C."/>
            <person name="Dianou D."/>
            <person name="Shinjo R."/>
            <person name="Asakawa S."/>
        </authorList>
    </citation>
    <scope>NUCLEOTIDE SEQUENCE [LARGE SCALE GENOMIC DNA]</scope>
    <source>
        <strain evidence="9 10">SS37A-Re</strain>
    </source>
</reference>
<keyword evidence="10" id="KW-1185">Reference proteome</keyword>
<protein>
    <recommendedName>
        <fullName evidence="8">Abasic site processing protein</fullName>
        <ecNumber evidence="8">3.4.-.-</ecNumber>
    </recommendedName>
</protein>
<dbReference type="PANTHER" id="PTHR13604:SF0">
    <property type="entry name" value="ABASIC SITE PROCESSING PROTEIN HMCES"/>
    <property type="match status" value="1"/>
</dbReference>
<evidence type="ECO:0000256" key="7">
    <source>
        <dbReference type="ARBA" id="ARBA00023239"/>
    </source>
</evidence>
<evidence type="ECO:0000256" key="4">
    <source>
        <dbReference type="ARBA" id="ARBA00022801"/>
    </source>
</evidence>
<accession>A0ABN6VP49</accession>
<evidence type="ECO:0000256" key="6">
    <source>
        <dbReference type="ARBA" id="ARBA00023125"/>
    </source>
</evidence>
<organism evidence="9 10">
    <name type="scientific">Methylocystis iwaonis</name>
    <dbReference type="NCBI Taxonomy" id="2885079"/>
    <lineage>
        <taxon>Bacteria</taxon>
        <taxon>Pseudomonadati</taxon>
        <taxon>Pseudomonadota</taxon>
        <taxon>Alphaproteobacteria</taxon>
        <taxon>Hyphomicrobiales</taxon>
        <taxon>Methylocystaceae</taxon>
        <taxon>Methylocystis</taxon>
    </lineage>
</organism>
<dbReference type="Pfam" id="PF02586">
    <property type="entry name" value="SRAP"/>
    <property type="match status" value="1"/>
</dbReference>
<evidence type="ECO:0000256" key="2">
    <source>
        <dbReference type="ARBA" id="ARBA00022670"/>
    </source>
</evidence>
<sequence>MRWGLIPSWWKKPLNELPSTFNARAETLAEKPMFRSAFKSHRCIIPASGFYEWTGKPGAKTPHYFSAPDGRPLAFAGLLGVLAQSGDERAYRIRNYHRGART</sequence>
<dbReference type="InterPro" id="IPR036590">
    <property type="entry name" value="SRAP-like"/>
</dbReference>
<comment type="similarity">
    <text evidence="1 8">Belongs to the SOS response-associated peptidase family.</text>
</comment>
<dbReference type="InterPro" id="IPR003738">
    <property type="entry name" value="SRAP"/>
</dbReference>
<evidence type="ECO:0000256" key="8">
    <source>
        <dbReference type="RuleBase" id="RU364100"/>
    </source>
</evidence>